<dbReference type="PROSITE" id="PS00301">
    <property type="entry name" value="G_TR_1"/>
    <property type="match status" value="1"/>
</dbReference>
<dbReference type="SUPFAM" id="SSF52540">
    <property type="entry name" value="P-loop containing nucleoside triphosphate hydrolases"/>
    <property type="match status" value="1"/>
</dbReference>
<dbReference type="FunFam" id="3.40.50.300:FF:000576">
    <property type="entry name" value="Elongation factor Tu"/>
    <property type="match status" value="1"/>
</dbReference>
<dbReference type="CDD" id="cd01884">
    <property type="entry name" value="EF_Tu"/>
    <property type="match status" value="1"/>
</dbReference>
<dbReference type="PRINTS" id="PR00315">
    <property type="entry name" value="ELONGATNFCT"/>
</dbReference>
<dbReference type="NCBIfam" id="NF009372">
    <property type="entry name" value="PRK12735.1"/>
    <property type="match status" value="1"/>
</dbReference>
<dbReference type="AlphaFoldDB" id="A0A9X6RMA4"/>
<dbReference type="InterPro" id="IPR000795">
    <property type="entry name" value="T_Tr_GTP-bd_dom"/>
</dbReference>
<evidence type="ECO:0000256" key="5">
    <source>
        <dbReference type="ARBA" id="ARBA00022723"/>
    </source>
</evidence>
<dbReference type="InterPro" id="IPR050055">
    <property type="entry name" value="EF-Tu_GTPase"/>
</dbReference>
<dbReference type="InterPro" id="IPR031157">
    <property type="entry name" value="G_TR_CS"/>
</dbReference>
<evidence type="ECO:0000256" key="1">
    <source>
        <dbReference type="ARBA" id="ARBA00007249"/>
    </source>
</evidence>
<dbReference type="GO" id="GO:0005525">
    <property type="term" value="F:GTP binding"/>
    <property type="evidence" value="ECO:0007669"/>
    <property type="project" value="UniProtKB-KW"/>
</dbReference>
<dbReference type="CDD" id="cd03706">
    <property type="entry name" value="mtEFTU_III"/>
    <property type="match status" value="1"/>
</dbReference>
<evidence type="ECO:0000256" key="7">
    <source>
        <dbReference type="ARBA" id="ARBA00022768"/>
    </source>
</evidence>
<evidence type="ECO:0000256" key="9">
    <source>
        <dbReference type="ARBA" id="ARBA00022842"/>
    </source>
</evidence>
<proteinExistence type="inferred from homology"/>
<dbReference type="GO" id="GO:0005739">
    <property type="term" value="C:mitochondrion"/>
    <property type="evidence" value="ECO:0007669"/>
    <property type="project" value="TreeGrafter"/>
</dbReference>
<evidence type="ECO:0000256" key="2">
    <source>
        <dbReference type="ARBA" id="ARBA00011245"/>
    </source>
</evidence>
<evidence type="ECO:0000313" key="13">
    <source>
        <dbReference type="EMBL" id="OWA52687.1"/>
    </source>
</evidence>
<dbReference type="EC" id="3.6.5.3" evidence="3"/>
<dbReference type="InterPro" id="IPR027417">
    <property type="entry name" value="P-loop_NTPase"/>
</dbReference>
<feature type="domain" description="Tr-type G" evidence="12">
    <location>
        <begin position="48"/>
        <end position="241"/>
    </location>
</feature>
<keyword evidence="10" id="KW-0648">Protein biosynthesis</keyword>
<evidence type="ECO:0000259" key="12">
    <source>
        <dbReference type="PROSITE" id="PS51722"/>
    </source>
</evidence>
<evidence type="ECO:0000256" key="8">
    <source>
        <dbReference type="ARBA" id="ARBA00022801"/>
    </source>
</evidence>
<dbReference type="GO" id="GO:0070125">
    <property type="term" value="P:mitochondrial translational elongation"/>
    <property type="evidence" value="ECO:0007669"/>
    <property type="project" value="TreeGrafter"/>
</dbReference>
<dbReference type="Gene3D" id="3.40.50.300">
    <property type="entry name" value="P-loop containing nucleotide triphosphate hydrolases"/>
    <property type="match status" value="1"/>
</dbReference>
<dbReference type="GO" id="GO:0046872">
    <property type="term" value="F:metal ion binding"/>
    <property type="evidence" value="ECO:0007669"/>
    <property type="project" value="UniProtKB-KW"/>
</dbReference>
<keyword evidence="8" id="KW-0378">Hydrolase</keyword>
<dbReference type="InterPro" id="IPR009000">
    <property type="entry name" value="Transl_B-barrel_sf"/>
</dbReference>
<dbReference type="Gene3D" id="2.40.30.10">
    <property type="entry name" value="Translation factors"/>
    <property type="match status" value="2"/>
</dbReference>
<dbReference type="GO" id="GO:0003924">
    <property type="term" value="F:GTPase activity"/>
    <property type="evidence" value="ECO:0007669"/>
    <property type="project" value="InterPro"/>
</dbReference>
<keyword evidence="7 13" id="KW-0251">Elongation factor</keyword>
<dbReference type="FunFam" id="2.40.30.10:FF:000085">
    <property type="entry name" value="Elongation factor Tu"/>
    <property type="match status" value="1"/>
</dbReference>
<comment type="caution">
    <text evidence="13">The sequence shown here is derived from an EMBL/GenBank/DDBJ whole genome shotgun (WGS) entry which is preliminary data.</text>
</comment>
<name>A0A9X6RMA4_HYPEX</name>
<evidence type="ECO:0000256" key="6">
    <source>
        <dbReference type="ARBA" id="ARBA00022741"/>
    </source>
</evidence>
<organism evidence="13 14">
    <name type="scientific">Hypsibius exemplaris</name>
    <name type="common">Freshwater tardigrade</name>
    <dbReference type="NCBI Taxonomy" id="2072580"/>
    <lineage>
        <taxon>Eukaryota</taxon>
        <taxon>Metazoa</taxon>
        <taxon>Ecdysozoa</taxon>
        <taxon>Tardigrada</taxon>
        <taxon>Eutardigrada</taxon>
        <taxon>Parachela</taxon>
        <taxon>Hypsibioidea</taxon>
        <taxon>Hypsibiidae</taxon>
        <taxon>Hypsibius</taxon>
    </lineage>
</organism>
<dbReference type="SUPFAM" id="SSF50465">
    <property type="entry name" value="EF-Tu/eEF-1alpha/eIF2-gamma C-terminal domain"/>
    <property type="match status" value="1"/>
</dbReference>
<dbReference type="Pfam" id="PF03143">
    <property type="entry name" value="GTP_EFTU_D3"/>
    <property type="match status" value="1"/>
</dbReference>
<evidence type="ECO:0000256" key="3">
    <source>
        <dbReference type="ARBA" id="ARBA00011986"/>
    </source>
</evidence>
<dbReference type="InterPro" id="IPR004161">
    <property type="entry name" value="EFTu-like_2"/>
</dbReference>
<dbReference type="Pfam" id="PF00009">
    <property type="entry name" value="GTP_EFTU"/>
    <property type="match status" value="1"/>
</dbReference>
<keyword evidence="11" id="KW-0342">GTP-binding</keyword>
<dbReference type="InterPro" id="IPR004160">
    <property type="entry name" value="Transl_elong_EFTu/EF1A_C"/>
</dbReference>
<dbReference type="PANTHER" id="PTHR43721">
    <property type="entry name" value="ELONGATION FACTOR TU-RELATED"/>
    <property type="match status" value="1"/>
</dbReference>
<dbReference type="NCBIfam" id="TIGR00231">
    <property type="entry name" value="small_GTP"/>
    <property type="match status" value="1"/>
</dbReference>
<evidence type="ECO:0000256" key="11">
    <source>
        <dbReference type="ARBA" id="ARBA00023134"/>
    </source>
</evidence>
<dbReference type="GO" id="GO:0003746">
    <property type="term" value="F:translation elongation factor activity"/>
    <property type="evidence" value="ECO:0007669"/>
    <property type="project" value="UniProtKB-KW"/>
</dbReference>
<dbReference type="PANTHER" id="PTHR43721:SF2">
    <property type="entry name" value="ELONGATION FACTOR TU, MITOCHONDRIAL"/>
    <property type="match status" value="1"/>
</dbReference>
<dbReference type="PROSITE" id="PS51722">
    <property type="entry name" value="G_TR_2"/>
    <property type="match status" value="1"/>
</dbReference>
<sequence length="462" mass="51055">MATSVALHKFYRHLLSKSDFPKFISAFSTCNVSFAAAKNAPVAAARAKVHCNVGTIGHVDHGKTTLTAAITRVQAKTGLAKFVAYDQIDKAPEEQRRGITINATHVEYDSPLRHYAHTDCPGHRDYVKNMISGTSQMDGAILVVAATDGHMPQTREHLLLAKQIGVSHIIVFLNKTDLVDLETLELCEIEMRELLTDYGYDGLATPVVSGSALKALEGDLEAEKCIAKLMDVLDSYLPEPRRDTTSPFLFPIENAFSVAQRGIVAIGTLVRGRIKKGDSAEILGHGSELKTVIADVQVFRQSVPFVEAGQNCGLLLRNVKPDQLDRGMIVCPPKISKAYNHFKAQLYFLTKHEGGRNKPVRSGYQQQMFSYTWNMEARIDLRPPMEMLMPGDNGEVYVALRKHMVLEPQQRFTIREANQSTVATGVITSLLPDVLVEKTLSKVSDADLLNEVAKEVKTKRGK</sequence>
<keyword evidence="14" id="KW-1185">Reference proteome</keyword>
<protein>
    <recommendedName>
        <fullName evidence="3">protein-synthesizing GTPase</fullName>
        <ecNumber evidence="3">3.6.5.3</ecNumber>
    </recommendedName>
</protein>
<comment type="subunit">
    <text evidence="2">Monomer.</text>
</comment>
<dbReference type="Proteomes" id="UP000192578">
    <property type="component" value="Unassembled WGS sequence"/>
</dbReference>
<evidence type="ECO:0000256" key="4">
    <source>
        <dbReference type="ARBA" id="ARBA00022490"/>
    </source>
</evidence>
<evidence type="ECO:0000313" key="14">
    <source>
        <dbReference type="Proteomes" id="UP000192578"/>
    </source>
</evidence>
<dbReference type="OrthoDB" id="2067at2759"/>
<accession>A0A9X6RMA4</accession>
<comment type="similarity">
    <text evidence="1">Belongs to the TRAFAC class translation factor GTPase superfamily. Classic translation factor GTPase family. EF-Tu/EF-1A subfamily.</text>
</comment>
<dbReference type="InterPro" id="IPR005225">
    <property type="entry name" value="Small_GTP-bd"/>
</dbReference>
<dbReference type="InterPro" id="IPR009001">
    <property type="entry name" value="Transl_elong_EF1A/Init_IF2_C"/>
</dbReference>
<keyword evidence="9" id="KW-0460">Magnesium</keyword>
<dbReference type="SUPFAM" id="SSF50447">
    <property type="entry name" value="Translation proteins"/>
    <property type="match status" value="1"/>
</dbReference>
<reference evidence="14" key="1">
    <citation type="submission" date="2017-01" db="EMBL/GenBank/DDBJ databases">
        <title>Comparative genomics of anhydrobiosis in the tardigrade Hypsibius dujardini.</title>
        <authorList>
            <person name="Yoshida Y."/>
            <person name="Koutsovoulos G."/>
            <person name="Laetsch D."/>
            <person name="Stevens L."/>
            <person name="Kumar S."/>
            <person name="Horikawa D."/>
            <person name="Ishino K."/>
            <person name="Komine S."/>
            <person name="Tomita M."/>
            <person name="Blaxter M."/>
            <person name="Arakawa K."/>
        </authorList>
    </citation>
    <scope>NUCLEOTIDE SEQUENCE [LARGE SCALE GENOMIC DNA]</scope>
    <source>
        <strain evidence="14">Z151</strain>
    </source>
</reference>
<keyword evidence="4" id="KW-0963">Cytoplasm</keyword>
<dbReference type="NCBIfam" id="NF009373">
    <property type="entry name" value="PRK12736.1"/>
    <property type="match status" value="1"/>
</dbReference>
<dbReference type="NCBIfam" id="NF000766">
    <property type="entry name" value="PRK00049.1"/>
    <property type="match status" value="1"/>
</dbReference>
<evidence type="ECO:0000256" key="10">
    <source>
        <dbReference type="ARBA" id="ARBA00022917"/>
    </source>
</evidence>
<keyword evidence="5" id="KW-0479">Metal-binding</keyword>
<dbReference type="EMBL" id="MTYJ01000281">
    <property type="protein sequence ID" value="OWA52687.1"/>
    <property type="molecule type" value="Genomic_DNA"/>
</dbReference>
<gene>
    <name evidence="13" type="ORF">BV898_17133</name>
</gene>
<dbReference type="InterPro" id="IPR041709">
    <property type="entry name" value="EF-Tu_GTP-bd"/>
</dbReference>
<dbReference type="Pfam" id="PF03144">
    <property type="entry name" value="GTP_EFTU_D2"/>
    <property type="match status" value="1"/>
</dbReference>
<keyword evidence="6" id="KW-0547">Nucleotide-binding</keyword>